<dbReference type="InterPro" id="IPR017451">
    <property type="entry name" value="F-box-assoc_interact_dom"/>
</dbReference>
<accession>D7L283</accession>
<protein>
    <recommendedName>
        <fullName evidence="2">F-box domain-containing protein</fullName>
    </recommendedName>
</protein>
<dbReference type="CDD" id="cd22157">
    <property type="entry name" value="F-box_AtFBW1-like"/>
    <property type="match status" value="1"/>
</dbReference>
<dbReference type="Pfam" id="PF07734">
    <property type="entry name" value="FBA_1"/>
    <property type="match status" value="1"/>
</dbReference>
<dbReference type="SMART" id="SM00256">
    <property type="entry name" value="FBOX"/>
    <property type="match status" value="1"/>
</dbReference>
<dbReference type="InterPro" id="IPR011043">
    <property type="entry name" value="Gal_Oxase/kelch_b-propeller"/>
</dbReference>
<proteinExistence type="predicted"/>
<dbReference type="AlphaFoldDB" id="D7L283"/>
<evidence type="ECO:0000256" key="1">
    <source>
        <dbReference type="SAM" id="MobiDB-lite"/>
    </source>
</evidence>
<reference evidence="4" key="1">
    <citation type="journal article" date="2011" name="Nat. Genet.">
        <title>The Arabidopsis lyrata genome sequence and the basis of rapid genome size change.</title>
        <authorList>
            <person name="Hu T.T."/>
            <person name="Pattyn P."/>
            <person name="Bakker E.G."/>
            <person name="Cao J."/>
            <person name="Cheng J.-F."/>
            <person name="Clark R.M."/>
            <person name="Fahlgren N."/>
            <person name="Fawcett J.A."/>
            <person name="Grimwood J."/>
            <person name="Gundlach H."/>
            <person name="Haberer G."/>
            <person name="Hollister J.D."/>
            <person name="Ossowski S."/>
            <person name="Ottilar R.P."/>
            <person name="Salamov A.A."/>
            <person name="Schneeberger K."/>
            <person name="Spannagl M."/>
            <person name="Wang X."/>
            <person name="Yang L."/>
            <person name="Nasrallah M.E."/>
            <person name="Bergelson J."/>
            <person name="Carrington J.C."/>
            <person name="Gaut B.S."/>
            <person name="Schmutz J."/>
            <person name="Mayer K.F.X."/>
            <person name="Van de Peer Y."/>
            <person name="Grigoriev I.V."/>
            <person name="Nordborg M."/>
            <person name="Weigel D."/>
            <person name="Guo Y.-L."/>
        </authorList>
    </citation>
    <scope>NUCLEOTIDE SEQUENCE [LARGE SCALE GENOMIC DNA]</scope>
    <source>
        <strain evidence="4">cv. MN47</strain>
    </source>
</reference>
<dbReference type="InterPro" id="IPR050796">
    <property type="entry name" value="SCF_F-box_component"/>
</dbReference>
<dbReference type="KEGG" id="aly:9318915"/>
<gene>
    <name evidence="3" type="ORF">ARALYDRAFT_897630</name>
</gene>
<dbReference type="PANTHER" id="PTHR31672:SF13">
    <property type="entry name" value="F-BOX PROTEIN CPR30-LIKE"/>
    <property type="match status" value="1"/>
</dbReference>
<dbReference type="EMBL" id="GL348715">
    <property type="protein sequence ID" value="EFH61249.1"/>
    <property type="molecule type" value="Genomic_DNA"/>
</dbReference>
<dbReference type="NCBIfam" id="TIGR01640">
    <property type="entry name" value="F_box_assoc_1"/>
    <property type="match status" value="1"/>
</dbReference>
<dbReference type="OrthoDB" id="1051383at2759"/>
<dbReference type="InterPro" id="IPR001810">
    <property type="entry name" value="F-box_dom"/>
</dbReference>
<dbReference type="InterPro" id="IPR006527">
    <property type="entry name" value="F-box-assoc_dom_typ1"/>
</dbReference>
<feature type="region of interest" description="Disordered" evidence="1">
    <location>
        <begin position="381"/>
        <end position="404"/>
    </location>
</feature>
<evidence type="ECO:0000313" key="3">
    <source>
        <dbReference type="EMBL" id="EFH61249.1"/>
    </source>
</evidence>
<sequence>MTTISDLPWDVVGEILSRVPLTSLRATRSTCKTWEALSKNQIIGEKAAPARKQFLGFMMKDLRVCSLKFDLQGIRNHSDFVDPSIKKISILDQVEITRVFHCDGLLLCVLNDSSRLLVWNPYLGQTRWIQPRQNFDVLDRYALGYDKNRNHKILRVFGEQQTVFGYEIYDFSSNSWRFVDHKPEWFIWSHQRGVSLKGNTYFAAKKKTTVGGWKIEDILLCFDFTTERFGPSLHLPFCSDDAKDNVALSCVRDEQLAVLHQYKDICLIMDIWVTNKIDPNAVSWNKFLRKWAGYPVDTEGGSFFIDEENNVAVVFDLDQIKPVMASAHLVGQRYFKSVNIGKVLNIVEVDKFGFFKVNYRLPLVCSSYVPSLVPLQINQPGKTKDRGYKTKRKTKKRKKFDRDY</sequence>
<evidence type="ECO:0000259" key="2">
    <source>
        <dbReference type="SMART" id="SM00256"/>
    </source>
</evidence>
<evidence type="ECO:0000313" key="4">
    <source>
        <dbReference type="Proteomes" id="UP000008694"/>
    </source>
</evidence>
<dbReference type="InterPro" id="IPR036047">
    <property type="entry name" value="F-box-like_dom_sf"/>
</dbReference>
<dbReference type="Pfam" id="PF00646">
    <property type="entry name" value="F-box"/>
    <property type="match status" value="1"/>
</dbReference>
<dbReference type="Proteomes" id="UP000008694">
    <property type="component" value="Unassembled WGS sequence"/>
</dbReference>
<feature type="domain" description="F-box" evidence="2">
    <location>
        <begin position="7"/>
        <end position="47"/>
    </location>
</feature>
<dbReference type="HOGENOM" id="CLU_034692_0_0_1"/>
<dbReference type="PANTHER" id="PTHR31672">
    <property type="entry name" value="BNACNNG10540D PROTEIN"/>
    <property type="match status" value="1"/>
</dbReference>
<dbReference type="SUPFAM" id="SSF50965">
    <property type="entry name" value="Galactose oxidase, central domain"/>
    <property type="match status" value="1"/>
</dbReference>
<dbReference type="Gramene" id="scaffold_301600.1">
    <property type="protein sequence ID" value="scaffold_301600.1"/>
    <property type="gene ID" value="scaffold_301600.1"/>
</dbReference>
<organism evidence="4">
    <name type="scientific">Arabidopsis lyrata subsp. lyrata</name>
    <name type="common">Lyre-leaved rock-cress</name>
    <dbReference type="NCBI Taxonomy" id="81972"/>
    <lineage>
        <taxon>Eukaryota</taxon>
        <taxon>Viridiplantae</taxon>
        <taxon>Streptophyta</taxon>
        <taxon>Embryophyta</taxon>
        <taxon>Tracheophyta</taxon>
        <taxon>Spermatophyta</taxon>
        <taxon>Magnoliopsida</taxon>
        <taxon>eudicotyledons</taxon>
        <taxon>Gunneridae</taxon>
        <taxon>Pentapetalae</taxon>
        <taxon>rosids</taxon>
        <taxon>malvids</taxon>
        <taxon>Brassicales</taxon>
        <taxon>Brassicaceae</taxon>
        <taxon>Camelineae</taxon>
        <taxon>Arabidopsis</taxon>
    </lineage>
</organism>
<name>D7L283_ARALL</name>
<dbReference type="STRING" id="81972.D7L283"/>
<dbReference type="SUPFAM" id="SSF81383">
    <property type="entry name" value="F-box domain"/>
    <property type="match status" value="1"/>
</dbReference>
<dbReference type="Gene3D" id="1.20.1280.50">
    <property type="match status" value="1"/>
</dbReference>
<feature type="compositionally biased region" description="Basic residues" evidence="1">
    <location>
        <begin position="389"/>
        <end position="404"/>
    </location>
</feature>
<keyword evidence="4" id="KW-1185">Reference proteome</keyword>